<evidence type="ECO:0000313" key="2">
    <source>
        <dbReference type="Proteomes" id="UP000046122"/>
    </source>
</evidence>
<evidence type="ECO:0000313" key="1">
    <source>
        <dbReference type="EMBL" id="CDX48845.1"/>
    </source>
</evidence>
<reference evidence="1 2" key="1">
    <citation type="submission" date="2014-08" db="EMBL/GenBank/DDBJ databases">
        <authorList>
            <person name="Moulin Lionel"/>
        </authorList>
    </citation>
    <scope>NUCLEOTIDE SEQUENCE [LARGE SCALE GENOMIC DNA]</scope>
</reference>
<name>A0A090FSZ5_MESPL</name>
<organism evidence="1 2">
    <name type="scientific">Mesorhizobium plurifarium</name>
    <dbReference type="NCBI Taxonomy" id="69974"/>
    <lineage>
        <taxon>Bacteria</taxon>
        <taxon>Pseudomonadati</taxon>
        <taxon>Pseudomonadota</taxon>
        <taxon>Alphaproteobacteria</taxon>
        <taxon>Hyphomicrobiales</taxon>
        <taxon>Phyllobacteriaceae</taxon>
        <taxon>Mesorhizobium</taxon>
    </lineage>
</organism>
<sequence length="102" mass="11322">MSDGPASGTTWPPESFLPMALADDIQMAERHVLLAEQHIRRQRARIAALKRHRLPRGKASNFLQLLEDAQSMHLQHLSMLLERASRERTAAESAAAVSLGAE</sequence>
<accession>A0A090FSZ5</accession>
<dbReference type="EMBL" id="CCNE01000001">
    <property type="protein sequence ID" value="CDX48845.1"/>
    <property type="molecule type" value="Genomic_DNA"/>
</dbReference>
<protein>
    <submittedName>
        <fullName evidence="1">Uncharacterized protein</fullName>
    </submittedName>
</protein>
<dbReference type="Proteomes" id="UP000046122">
    <property type="component" value="Unassembled WGS sequence"/>
</dbReference>
<proteinExistence type="predicted"/>
<gene>
    <name evidence="1" type="ORF">MPL3365_10062</name>
</gene>
<dbReference type="AlphaFoldDB" id="A0A090FSZ5"/>